<dbReference type="InterPro" id="IPR007861">
    <property type="entry name" value="DNA_mismatch_repair_MutS_clamp"/>
</dbReference>
<dbReference type="EMBL" id="JAUEPU010000015">
    <property type="protein sequence ID" value="KAK0496447.1"/>
    <property type="molecule type" value="Genomic_DNA"/>
</dbReference>
<organism evidence="3 4">
    <name type="scientific">Armillaria luteobubalina</name>
    <dbReference type="NCBI Taxonomy" id="153913"/>
    <lineage>
        <taxon>Eukaryota</taxon>
        <taxon>Fungi</taxon>
        <taxon>Dikarya</taxon>
        <taxon>Basidiomycota</taxon>
        <taxon>Agaricomycotina</taxon>
        <taxon>Agaricomycetes</taxon>
        <taxon>Agaricomycetidae</taxon>
        <taxon>Agaricales</taxon>
        <taxon>Marasmiineae</taxon>
        <taxon>Physalacriaceae</taxon>
        <taxon>Armillaria</taxon>
    </lineage>
</organism>
<keyword evidence="4" id="KW-1185">Reference proteome</keyword>
<keyword evidence="1" id="KW-1133">Transmembrane helix</keyword>
<dbReference type="SUPFAM" id="SSF48334">
    <property type="entry name" value="DNA repair protein MutS, domain III"/>
    <property type="match status" value="1"/>
</dbReference>
<dbReference type="AlphaFoldDB" id="A0AA39Q564"/>
<proteinExistence type="predicted"/>
<keyword evidence="1" id="KW-0812">Transmembrane</keyword>
<dbReference type="GO" id="GO:0032301">
    <property type="term" value="C:MutSalpha complex"/>
    <property type="evidence" value="ECO:0007669"/>
    <property type="project" value="TreeGrafter"/>
</dbReference>
<evidence type="ECO:0000259" key="2">
    <source>
        <dbReference type="Pfam" id="PF05190"/>
    </source>
</evidence>
<feature type="transmembrane region" description="Helical" evidence="1">
    <location>
        <begin position="219"/>
        <end position="239"/>
    </location>
</feature>
<dbReference type="GO" id="GO:0140664">
    <property type="term" value="F:ATP-dependent DNA damage sensor activity"/>
    <property type="evidence" value="ECO:0007669"/>
    <property type="project" value="InterPro"/>
</dbReference>
<dbReference type="GO" id="GO:0030983">
    <property type="term" value="F:mismatched DNA binding"/>
    <property type="evidence" value="ECO:0007669"/>
    <property type="project" value="InterPro"/>
</dbReference>
<dbReference type="InterPro" id="IPR045076">
    <property type="entry name" value="MutS"/>
</dbReference>
<reference evidence="3" key="1">
    <citation type="submission" date="2023-06" db="EMBL/GenBank/DDBJ databases">
        <authorList>
            <consortium name="Lawrence Berkeley National Laboratory"/>
            <person name="Ahrendt S."/>
            <person name="Sahu N."/>
            <person name="Indic B."/>
            <person name="Wong-Bajracharya J."/>
            <person name="Merenyi Z."/>
            <person name="Ke H.-M."/>
            <person name="Monk M."/>
            <person name="Kocsube S."/>
            <person name="Drula E."/>
            <person name="Lipzen A."/>
            <person name="Balint B."/>
            <person name="Henrissat B."/>
            <person name="Andreopoulos B."/>
            <person name="Martin F.M."/>
            <person name="Harder C.B."/>
            <person name="Rigling D."/>
            <person name="Ford K.L."/>
            <person name="Foster G.D."/>
            <person name="Pangilinan J."/>
            <person name="Papanicolaou A."/>
            <person name="Barry K."/>
            <person name="LaButti K."/>
            <person name="Viragh M."/>
            <person name="Koriabine M."/>
            <person name="Yan M."/>
            <person name="Riley R."/>
            <person name="Champramary S."/>
            <person name="Plett K.L."/>
            <person name="Tsai I.J."/>
            <person name="Slot J."/>
            <person name="Sipos G."/>
            <person name="Plett J."/>
            <person name="Nagy L.G."/>
            <person name="Grigoriev I.V."/>
        </authorList>
    </citation>
    <scope>NUCLEOTIDE SEQUENCE</scope>
    <source>
        <strain evidence="3">HWK02</strain>
    </source>
</reference>
<dbReference type="PANTHER" id="PTHR11361:SF35">
    <property type="entry name" value="DNA MISMATCH REPAIR PROTEIN MSH2"/>
    <property type="match status" value="1"/>
</dbReference>
<feature type="domain" description="DNA mismatch repair protein MutS clamp" evidence="2">
    <location>
        <begin position="22"/>
        <end position="88"/>
    </location>
</feature>
<gene>
    <name evidence="3" type="ORF">EDD18DRAFT_1353200</name>
</gene>
<dbReference type="InterPro" id="IPR036187">
    <property type="entry name" value="DNA_mismatch_repair_MutS_sf"/>
</dbReference>
<dbReference type="Pfam" id="PF05190">
    <property type="entry name" value="MutS_IV"/>
    <property type="match status" value="1"/>
</dbReference>
<protein>
    <recommendedName>
        <fullName evidence="2">DNA mismatch repair protein MutS clamp domain-containing protein</fullName>
    </recommendedName>
</protein>
<evidence type="ECO:0000313" key="4">
    <source>
        <dbReference type="Proteomes" id="UP001175228"/>
    </source>
</evidence>
<dbReference type="Proteomes" id="UP001175228">
    <property type="component" value="Unassembled WGS sequence"/>
</dbReference>
<dbReference type="GO" id="GO:0006312">
    <property type="term" value="P:mitotic recombination"/>
    <property type="evidence" value="ECO:0007669"/>
    <property type="project" value="TreeGrafter"/>
</dbReference>
<dbReference type="PANTHER" id="PTHR11361">
    <property type="entry name" value="DNA MISMATCH REPAIR PROTEIN MUTS FAMILY MEMBER"/>
    <property type="match status" value="1"/>
</dbReference>
<comment type="caution">
    <text evidence="3">The sequence shown here is derived from an EMBL/GenBank/DDBJ whole genome shotgun (WGS) entry which is preliminary data.</text>
</comment>
<keyword evidence="1" id="KW-0472">Membrane</keyword>
<feature type="transmembrane region" description="Helical" evidence="1">
    <location>
        <begin position="193"/>
        <end position="213"/>
    </location>
</feature>
<accession>A0AA39Q564</accession>
<dbReference type="Gene3D" id="1.10.1420.10">
    <property type="match status" value="1"/>
</dbReference>
<dbReference type="GO" id="GO:0005524">
    <property type="term" value="F:ATP binding"/>
    <property type="evidence" value="ECO:0007669"/>
    <property type="project" value="InterPro"/>
</dbReference>
<evidence type="ECO:0000256" key="1">
    <source>
        <dbReference type="SAM" id="Phobius"/>
    </source>
</evidence>
<dbReference type="GO" id="GO:0006298">
    <property type="term" value="P:mismatch repair"/>
    <property type="evidence" value="ECO:0007669"/>
    <property type="project" value="InterPro"/>
</dbReference>
<name>A0AA39Q564_9AGAR</name>
<evidence type="ECO:0000313" key="3">
    <source>
        <dbReference type="EMBL" id="KAK0496447.1"/>
    </source>
</evidence>
<sequence>MVEQTLNLDQLDHHSCVIKPDFNPWLKEFTKELGKIHDGLDKEHQSVLDDLNMELDKKLHLENSQVYGYCFHLMKNDAKGLSTKNLAEDFKDISDKYTQTQSGLVKEVVNIASMSTPVLESLDNIIVHLDVILSFAHVSVNVPEPYVKLTVFEMGMSNLSFSCHPELIGYPIGDESLVLKDAWHPCLEVQDGIHFIATAYVTVLMFLIALISIPSPGDGMFAILIPMSLAPLVTTVVWVEKKAKRLGLVLENLAIGSGITEANVALVSSCPSSLPPLWHIFMLSGHGTSH</sequence>